<dbReference type="HOGENOM" id="CLU_018711_0_0_11"/>
<organism evidence="4 5">
    <name type="scientific">Streptomyces bingchenggensis (strain BCW-1)</name>
    <dbReference type="NCBI Taxonomy" id="749414"/>
    <lineage>
        <taxon>Bacteria</taxon>
        <taxon>Bacillati</taxon>
        <taxon>Actinomycetota</taxon>
        <taxon>Actinomycetes</taxon>
        <taxon>Kitasatosporales</taxon>
        <taxon>Streptomycetaceae</taxon>
        <taxon>Streptomyces</taxon>
    </lineage>
</organism>
<dbReference type="InterPro" id="IPR017853">
    <property type="entry name" value="GH"/>
</dbReference>
<dbReference type="Gene3D" id="3.20.20.80">
    <property type="entry name" value="Glycosidases"/>
    <property type="match status" value="1"/>
</dbReference>
<feature type="domain" description="Glycoside hydrolase 35 catalytic" evidence="3">
    <location>
        <begin position="35"/>
        <end position="378"/>
    </location>
</feature>
<evidence type="ECO:0000313" key="5">
    <source>
        <dbReference type="Proteomes" id="UP000000377"/>
    </source>
</evidence>
<keyword evidence="5" id="KW-1185">Reference proteome</keyword>
<dbReference type="GO" id="GO:0004553">
    <property type="term" value="F:hydrolase activity, hydrolyzing O-glycosyl compounds"/>
    <property type="evidence" value="ECO:0007669"/>
    <property type="project" value="InterPro"/>
</dbReference>
<dbReference type="EMBL" id="CP002047">
    <property type="protein sequence ID" value="ADI03366.1"/>
    <property type="molecule type" value="Genomic_DNA"/>
</dbReference>
<dbReference type="Proteomes" id="UP000000377">
    <property type="component" value="Chromosome"/>
</dbReference>
<dbReference type="RefSeq" id="WP_014172845.1">
    <property type="nucleotide sequence ID" value="NC_016582.1"/>
</dbReference>
<dbReference type="CAZy" id="GH35">
    <property type="family name" value="Glycoside Hydrolase Family 35"/>
</dbReference>
<dbReference type="eggNOG" id="COG1874">
    <property type="taxonomic scope" value="Bacteria"/>
</dbReference>
<protein>
    <submittedName>
        <fullName evidence="4">Beta-galactosidase</fullName>
    </submittedName>
</protein>
<dbReference type="PANTHER" id="PTHR23421">
    <property type="entry name" value="BETA-GALACTOSIDASE RELATED"/>
    <property type="match status" value="1"/>
</dbReference>
<evidence type="ECO:0000313" key="4">
    <source>
        <dbReference type="EMBL" id="ADI03366.1"/>
    </source>
</evidence>
<dbReference type="AlphaFoldDB" id="D7BWL0"/>
<evidence type="ECO:0000259" key="3">
    <source>
        <dbReference type="Pfam" id="PF01301"/>
    </source>
</evidence>
<proteinExistence type="inferred from homology"/>
<dbReference type="InterPro" id="IPR031330">
    <property type="entry name" value="Gly_Hdrlase_35_cat"/>
</dbReference>
<dbReference type="PRINTS" id="PR00742">
    <property type="entry name" value="GLHYDRLASE35"/>
</dbReference>
<evidence type="ECO:0000256" key="1">
    <source>
        <dbReference type="ARBA" id="ARBA00009809"/>
    </source>
</evidence>
<dbReference type="STRING" id="749414.SBI_00245"/>
<dbReference type="GO" id="GO:0005975">
    <property type="term" value="P:carbohydrate metabolic process"/>
    <property type="evidence" value="ECO:0007669"/>
    <property type="project" value="InterPro"/>
</dbReference>
<name>D7BWL0_STRBB</name>
<dbReference type="KEGG" id="sbh:SBI_00245"/>
<dbReference type="InterPro" id="IPR001944">
    <property type="entry name" value="Glycoside_Hdrlase_35"/>
</dbReference>
<dbReference type="PATRIC" id="fig|749414.3.peg.256"/>
<dbReference type="Pfam" id="PF01301">
    <property type="entry name" value="Glyco_hydro_35"/>
    <property type="match status" value="1"/>
</dbReference>
<evidence type="ECO:0000256" key="2">
    <source>
        <dbReference type="RuleBase" id="RU003679"/>
    </source>
</evidence>
<accession>D7BWL0</accession>
<dbReference type="SUPFAM" id="SSF51445">
    <property type="entry name" value="(Trans)glycosidases"/>
    <property type="match status" value="1"/>
</dbReference>
<comment type="similarity">
    <text evidence="1 2">Belongs to the glycosyl hydrolase 35 family.</text>
</comment>
<gene>
    <name evidence="4" type="primary">bga1</name>
    <name evidence="4" type="ordered locus">SBI_00245</name>
</gene>
<sequence length="799" mass="87168">MLSLHAHEVPPPLTGHLPLGSSDAAPRSLTVDSQSLIREGRPWIPVMGEFHFSRYPAAEWREELLKIKAGGIDLLATYLFWNQHENERGTLHFDGDLDLRRFAELCAELDLALVVRLGPWSHGECRNGGHPDWLNEVDCTPRTDDPAYLALVEPYYRRIAHELRRLFHDDGGPVVALQVENELYDQPGHLATLRRMAENVGMRAPLWTATAWGAADIPRDTLLPLYGGYPEAFWEDAEIGPAREVRRHFFFTPIRDDHAIGADLRPSASTATGPDAGRYPYATCELGGGMAIAYHRRPIVPAEDVTSLALTKLGSGSVWQGYYLYHGCSQRVDLKEPNQESHETGYPNDLPTVSYDFQAPLGEYGQVRPVFHGLRLLHLFLRSYGAELARMPLSLPDAQPDSLDDRTTLRWAVRSAGRQGFLFVNNHQPHETLPDHKAVQFRVHLEGDIEGDLDGDRTVTLPARPVTVPSGAHFIWPIGLDLGGGLHLNWATAQPVTRLDLDGTMLTVLAAVDGIPATLSLPAGVDVEGPARVARGADGTLVTPTEPGTGALLTLTGPSGTAQALVLSHEAALQLNKIHIFGRDRLALSDDVIVVDGGELRLHITSPAPSIALLPAPAQLPGDGVGPATADGVFTRWSLTPAPRLPQPALECLREHAVAPPARIGGSHQRASAPRDADFDRAAVFHIDIPASALDGDGEVLLRLRYTGDAARAYCDGRLIADHFWYGPEWEIGLRRSADAAVRHGIEIRVLPLDPASVIYVDASVREGLDAARTRAAVEAAELVAVDRRSLPAESRHRP</sequence>
<reference evidence="4 5" key="1">
    <citation type="journal article" date="2010" name="J. Bacteriol.">
        <title>Genome sequence of the milbemycin-producing bacterium Streptomyces bingchenggensis.</title>
        <authorList>
            <person name="Wang X.J."/>
            <person name="Yan Y.J."/>
            <person name="Zhang B."/>
            <person name="An J."/>
            <person name="Wang J.J."/>
            <person name="Tian J."/>
            <person name="Jiang L."/>
            <person name="Chen Y.H."/>
            <person name="Huang S.X."/>
            <person name="Yin M."/>
            <person name="Zhang J."/>
            <person name="Gao A.L."/>
            <person name="Liu C.X."/>
            <person name="Zhu Z.X."/>
            <person name="Xiang W.S."/>
        </authorList>
    </citation>
    <scope>NUCLEOTIDE SEQUENCE [LARGE SCALE GENOMIC DNA]</scope>
    <source>
        <strain evidence="4 5">BCW-1</strain>
    </source>
</reference>